<dbReference type="Gene3D" id="1.10.10.10">
    <property type="entry name" value="Winged helix-like DNA-binding domain superfamily/Winged helix DNA-binding domain"/>
    <property type="match status" value="1"/>
</dbReference>
<evidence type="ECO:0000313" key="3">
    <source>
        <dbReference type="Proteomes" id="UP000223596"/>
    </source>
</evidence>
<dbReference type="Proteomes" id="UP000223596">
    <property type="component" value="Unassembled WGS sequence"/>
</dbReference>
<dbReference type="RefSeq" id="WP_003518914.1">
    <property type="nucleotide sequence ID" value="NZ_CP013828.1"/>
</dbReference>
<reference evidence="2 3" key="1">
    <citation type="submission" date="2017-09" db="EMBL/GenBank/DDBJ databases">
        <title>Evaluation of Pacific Biosciences Sequencing Technology to Finishing C. thermocellum Genome Sequences.</title>
        <authorList>
            <person name="Brown S."/>
        </authorList>
    </citation>
    <scope>NUCLEOTIDE SEQUENCE [LARGE SCALE GENOMIC DNA]</scope>
    <source>
        <strain evidence="2 3">AD2</strain>
    </source>
</reference>
<dbReference type="InterPro" id="IPR036388">
    <property type="entry name" value="WH-like_DNA-bd_sf"/>
</dbReference>
<dbReference type="PANTHER" id="PTHR33221:SF5">
    <property type="entry name" value="HTH-TYPE TRANSCRIPTIONAL REGULATOR ISCR"/>
    <property type="match status" value="1"/>
</dbReference>
<accession>A0AB36TKB1</accession>
<protein>
    <submittedName>
        <fullName evidence="2">BadM/Rrf2 family transcriptional regulator</fullName>
    </submittedName>
</protein>
<keyword evidence="1" id="KW-0238">DNA-binding</keyword>
<sequence>MRFSTKGRYGLRAMIDLAVYSNGEHVTLASIAERQGISTNYLEQVFSTLRKSGLVKSAKGAQGGYMLSEDPSDIKVGRILRALEGPLSVTDEDDEEVSENESSIRKCIRINVWEKMNKSLNELVDSITLEDLAEDYRKRNGIDSTMYYI</sequence>
<dbReference type="GO" id="GO:0003700">
    <property type="term" value="F:DNA-binding transcription factor activity"/>
    <property type="evidence" value="ECO:0007669"/>
    <property type="project" value="TreeGrafter"/>
</dbReference>
<dbReference type="PROSITE" id="PS51197">
    <property type="entry name" value="HTH_RRF2_2"/>
    <property type="match status" value="1"/>
</dbReference>
<dbReference type="PROSITE" id="PS01332">
    <property type="entry name" value="HTH_RRF2_1"/>
    <property type="match status" value="1"/>
</dbReference>
<dbReference type="InterPro" id="IPR000944">
    <property type="entry name" value="Tscrpt_reg_Rrf2"/>
</dbReference>
<gene>
    <name evidence="2" type="ORF">M972_112625</name>
</gene>
<evidence type="ECO:0000256" key="1">
    <source>
        <dbReference type="ARBA" id="ARBA00023125"/>
    </source>
</evidence>
<dbReference type="PANTHER" id="PTHR33221">
    <property type="entry name" value="WINGED HELIX-TURN-HELIX TRANSCRIPTIONAL REGULATOR, RRF2 FAMILY"/>
    <property type="match status" value="1"/>
</dbReference>
<proteinExistence type="predicted"/>
<dbReference type="InterPro" id="IPR036390">
    <property type="entry name" value="WH_DNA-bd_sf"/>
</dbReference>
<comment type="caution">
    <text evidence="2">The sequence shown here is derived from an EMBL/GenBank/DDBJ whole genome shotgun (WGS) entry which is preliminary data.</text>
</comment>
<dbReference type="SUPFAM" id="SSF46785">
    <property type="entry name" value="Winged helix' DNA-binding domain"/>
    <property type="match status" value="1"/>
</dbReference>
<dbReference type="GO" id="GO:0003677">
    <property type="term" value="F:DNA binding"/>
    <property type="evidence" value="ECO:0007669"/>
    <property type="project" value="UniProtKB-KW"/>
</dbReference>
<name>A0AB36TKB1_ACETH</name>
<dbReference type="GO" id="GO:0005829">
    <property type="term" value="C:cytosol"/>
    <property type="evidence" value="ECO:0007669"/>
    <property type="project" value="TreeGrafter"/>
</dbReference>
<dbReference type="NCBIfam" id="TIGR00738">
    <property type="entry name" value="rrf2_super"/>
    <property type="match status" value="1"/>
</dbReference>
<dbReference type="AlphaFoldDB" id="A0AB36TKB1"/>
<organism evidence="2 3">
    <name type="scientific">Acetivibrio thermocellus AD2</name>
    <dbReference type="NCBI Taxonomy" id="1138384"/>
    <lineage>
        <taxon>Bacteria</taxon>
        <taxon>Bacillati</taxon>
        <taxon>Bacillota</taxon>
        <taxon>Clostridia</taxon>
        <taxon>Eubacteriales</taxon>
        <taxon>Oscillospiraceae</taxon>
        <taxon>Acetivibrio</taxon>
    </lineage>
</organism>
<dbReference type="Pfam" id="PF02082">
    <property type="entry name" value="Rrf2"/>
    <property type="match status" value="1"/>
</dbReference>
<dbReference type="InterPro" id="IPR030489">
    <property type="entry name" value="TR_Rrf2-type_CS"/>
</dbReference>
<dbReference type="EMBL" id="PDBW01000001">
    <property type="protein sequence ID" value="PFH03811.1"/>
    <property type="molecule type" value="Genomic_DNA"/>
</dbReference>
<evidence type="ECO:0000313" key="2">
    <source>
        <dbReference type="EMBL" id="PFH03811.1"/>
    </source>
</evidence>